<evidence type="ECO:0000256" key="8">
    <source>
        <dbReference type="ARBA" id="ARBA00022989"/>
    </source>
</evidence>
<comment type="similarity">
    <text evidence="2">Belongs to the GSP M family.</text>
</comment>
<evidence type="ECO:0000313" key="11">
    <source>
        <dbReference type="EMBL" id="EAR26807.1"/>
    </source>
</evidence>
<dbReference type="InterPro" id="IPR007690">
    <property type="entry name" value="T2SS_GspM"/>
</dbReference>
<dbReference type="eggNOG" id="COG3149">
    <property type="taxonomic scope" value="Bacteria"/>
</dbReference>
<keyword evidence="12" id="KW-1185">Reference proteome</keyword>
<evidence type="ECO:0000256" key="4">
    <source>
        <dbReference type="ARBA" id="ARBA00022475"/>
    </source>
</evidence>
<dbReference type="GO" id="GO:0015627">
    <property type="term" value="C:type II protein secretion system complex"/>
    <property type="evidence" value="ECO:0007669"/>
    <property type="project" value="InterPro"/>
</dbReference>
<dbReference type="InterPro" id="IPR023229">
    <property type="entry name" value="T2SS_M_periplasmic_sf"/>
</dbReference>
<dbReference type="Pfam" id="PF04612">
    <property type="entry name" value="T2SSM"/>
    <property type="match status" value="1"/>
</dbReference>
<evidence type="ECO:0000256" key="5">
    <source>
        <dbReference type="ARBA" id="ARBA00022519"/>
    </source>
</evidence>
<keyword evidence="9 10" id="KW-0472">Membrane</keyword>
<dbReference type="STRING" id="87626.PTD2_16721"/>
<keyword evidence="5" id="KW-0997">Cell inner membrane</keyword>
<evidence type="ECO:0000313" key="12">
    <source>
        <dbReference type="Proteomes" id="UP000006201"/>
    </source>
</evidence>
<keyword evidence="7" id="KW-0653">Protein transport</keyword>
<evidence type="ECO:0000256" key="7">
    <source>
        <dbReference type="ARBA" id="ARBA00022927"/>
    </source>
</evidence>
<evidence type="ECO:0000256" key="10">
    <source>
        <dbReference type="SAM" id="Phobius"/>
    </source>
</evidence>
<gene>
    <name evidence="11" type="ORF">PTD2_16721</name>
</gene>
<dbReference type="RefSeq" id="WP_009840587.1">
    <property type="nucleotide sequence ID" value="NZ_CH959302.1"/>
</dbReference>
<dbReference type="PIRSF" id="PIRSF006291">
    <property type="entry name" value="GspM"/>
    <property type="match status" value="1"/>
</dbReference>
<evidence type="ECO:0000256" key="1">
    <source>
        <dbReference type="ARBA" id="ARBA00004377"/>
    </source>
</evidence>
<evidence type="ECO:0000256" key="6">
    <source>
        <dbReference type="ARBA" id="ARBA00022692"/>
    </source>
</evidence>
<keyword evidence="3" id="KW-0813">Transport</keyword>
<organism evidence="11 12">
    <name type="scientific">Pseudoalteromonas tunicata D2</name>
    <dbReference type="NCBI Taxonomy" id="87626"/>
    <lineage>
        <taxon>Bacteria</taxon>
        <taxon>Pseudomonadati</taxon>
        <taxon>Pseudomonadota</taxon>
        <taxon>Gammaproteobacteria</taxon>
        <taxon>Alteromonadales</taxon>
        <taxon>Pseudoalteromonadaceae</taxon>
        <taxon>Pseudoalteromonas</taxon>
    </lineage>
</organism>
<dbReference type="Gene3D" id="3.30.1360.100">
    <property type="entry name" value="General secretion pathway protein M, EpsM"/>
    <property type="match status" value="1"/>
</dbReference>
<dbReference type="EMBL" id="AAOH01000009">
    <property type="protein sequence ID" value="EAR26807.1"/>
    <property type="molecule type" value="Genomic_DNA"/>
</dbReference>
<keyword evidence="6 10" id="KW-0812">Transmembrane</keyword>
<comment type="subcellular location">
    <subcellularLocation>
        <location evidence="1">Cell inner membrane</location>
        <topology evidence="1">Single-pass membrane protein</topology>
    </subcellularLocation>
</comment>
<dbReference type="HOGENOM" id="CLU_118900_3_0_6"/>
<evidence type="ECO:0000256" key="9">
    <source>
        <dbReference type="ARBA" id="ARBA00023136"/>
    </source>
</evidence>
<accession>A4CES8</accession>
<name>A4CES8_9GAMM</name>
<dbReference type="OrthoDB" id="6624834at2"/>
<dbReference type="SUPFAM" id="SSF103054">
    <property type="entry name" value="General secretion pathway protein M, EpsM"/>
    <property type="match status" value="1"/>
</dbReference>
<dbReference type="AlphaFoldDB" id="A4CES8"/>
<keyword evidence="8 10" id="KW-1133">Transmembrane helix</keyword>
<sequence>MKQLTQYWQSLNAKEQKLLSIAGFIFVVFLFVMLVWRPLNLALEKTEKELKQQQELSVWLTTSLAKIKSNEPKGNSSANLSTLVNSSRNRYNINITRMVPKDNSLRVTIDSVEFNKLVDWLAELTSTHGVVITNVELNKHDTQGFVKVSRLEIEK</sequence>
<evidence type="ECO:0000256" key="2">
    <source>
        <dbReference type="ARBA" id="ARBA00010637"/>
    </source>
</evidence>
<dbReference type="GO" id="GO:0005886">
    <property type="term" value="C:plasma membrane"/>
    <property type="evidence" value="ECO:0007669"/>
    <property type="project" value="UniProtKB-SubCell"/>
</dbReference>
<comment type="caution">
    <text evidence="11">The sequence shown here is derived from an EMBL/GenBank/DDBJ whole genome shotgun (WGS) entry which is preliminary data.</text>
</comment>
<dbReference type="GO" id="GO:0015628">
    <property type="term" value="P:protein secretion by the type II secretion system"/>
    <property type="evidence" value="ECO:0007669"/>
    <property type="project" value="InterPro"/>
</dbReference>
<evidence type="ECO:0000256" key="3">
    <source>
        <dbReference type="ARBA" id="ARBA00022448"/>
    </source>
</evidence>
<feature type="transmembrane region" description="Helical" evidence="10">
    <location>
        <begin position="18"/>
        <end position="36"/>
    </location>
</feature>
<keyword evidence="4" id="KW-1003">Cell membrane</keyword>
<reference evidence="11 12" key="1">
    <citation type="submission" date="2006-02" db="EMBL/GenBank/DDBJ databases">
        <authorList>
            <person name="Moran M.A."/>
            <person name="Kjelleberg S."/>
            <person name="Egan S."/>
            <person name="Saunders N."/>
            <person name="Thomas T."/>
            <person name="Ferriera S."/>
            <person name="Johnson J."/>
            <person name="Kravitz S."/>
            <person name="Halpern A."/>
            <person name="Remington K."/>
            <person name="Beeson K."/>
            <person name="Tran B."/>
            <person name="Rogers Y.-H."/>
            <person name="Friedman R."/>
            <person name="Venter J.C."/>
        </authorList>
    </citation>
    <scope>NUCLEOTIDE SEQUENCE [LARGE SCALE GENOMIC DNA]</scope>
    <source>
        <strain evidence="11 12">D2</strain>
    </source>
</reference>
<proteinExistence type="inferred from homology"/>
<protein>
    <submittedName>
        <fullName evidence="11">Putative general secretion pathway protein M</fullName>
    </submittedName>
</protein>
<dbReference type="Proteomes" id="UP000006201">
    <property type="component" value="Unassembled WGS sequence"/>
</dbReference>